<dbReference type="Proteomes" id="UP000184267">
    <property type="component" value="Unassembled WGS sequence"/>
</dbReference>
<keyword evidence="3" id="KW-1185">Reference proteome</keyword>
<dbReference type="EMBL" id="MNAD01001377">
    <property type="protein sequence ID" value="OJT05814.1"/>
    <property type="molecule type" value="Genomic_DNA"/>
</dbReference>
<feature type="region of interest" description="Disordered" evidence="1">
    <location>
        <begin position="107"/>
        <end position="184"/>
    </location>
</feature>
<comment type="caution">
    <text evidence="2">The sequence shown here is derived from an EMBL/GenBank/DDBJ whole genome shotgun (WGS) entry which is preliminary data.</text>
</comment>
<gene>
    <name evidence="2" type="ORF">TRAPUB_3331</name>
</gene>
<accession>A0A1M2VE13</accession>
<sequence>MSQNKANLTQEEYMRVFLVWNELRKKRCTRCEALDLVCDYAKGNSFKCNACLKSKSGRAKCSWVAELIKKVVVLANGEELAARAPNAWFAFILEILQVLGGANQSITAKDDHPAHGSSPAGTSVERAADNAGPSTRIDDARVATDPVDNGANRRTPSTEIVNDGGFAEEQGDAPAHDNISRHSTPVPFVDVAGVLEEGDRAQDGSPNGGNAEEEAYGSTHSLSLSIAWPDREPSPRYFRTPSMELPGDLEYPTHDGTPSFWVPPSPAYFRSASDEAPDYRDHLPQDGTSHLGVAAYDGSAAHMEAREDEEVVDGMLGNQAQGGTPSVGVSDAGDREELDSVRDIDAHTEDADTSHFGDYEEEELKARALELLAEIQDKTE</sequence>
<evidence type="ECO:0000256" key="1">
    <source>
        <dbReference type="SAM" id="MobiDB-lite"/>
    </source>
</evidence>
<dbReference type="OMA" id="RAKCSWV"/>
<dbReference type="AlphaFoldDB" id="A0A1M2VE13"/>
<feature type="region of interest" description="Disordered" evidence="1">
    <location>
        <begin position="198"/>
        <end position="218"/>
    </location>
</feature>
<dbReference type="OrthoDB" id="10326140at2759"/>
<evidence type="ECO:0000313" key="3">
    <source>
        <dbReference type="Proteomes" id="UP000184267"/>
    </source>
</evidence>
<organism evidence="2 3">
    <name type="scientific">Trametes pubescens</name>
    <name type="common">White-rot fungus</name>
    <dbReference type="NCBI Taxonomy" id="154538"/>
    <lineage>
        <taxon>Eukaryota</taxon>
        <taxon>Fungi</taxon>
        <taxon>Dikarya</taxon>
        <taxon>Basidiomycota</taxon>
        <taxon>Agaricomycotina</taxon>
        <taxon>Agaricomycetes</taxon>
        <taxon>Polyporales</taxon>
        <taxon>Polyporaceae</taxon>
        <taxon>Trametes</taxon>
    </lineage>
</organism>
<protein>
    <submittedName>
        <fullName evidence="2">Uncharacterized protein</fullName>
    </submittedName>
</protein>
<feature type="region of interest" description="Disordered" evidence="1">
    <location>
        <begin position="316"/>
        <end position="358"/>
    </location>
</feature>
<proteinExistence type="predicted"/>
<name>A0A1M2VE13_TRAPU</name>
<feature type="compositionally biased region" description="Basic and acidic residues" evidence="1">
    <location>
        <begin position="332"/>
        <end position="358"/>
    </location>
</feature>
<evidence type="ECO:0000313" key="2">
    <source>
        <dbReference type="EMBL" id="OJT05814.1"/>
    </source>
</evidence>
<reference evidence="2 3" key="1">
    <citation type="submission" date="2016-10" db="EMBL/GenBank/DDBJ databases">
        <title>Genome sequence of the basidiomycete white-rot fungus Trametes pubescens.</title>
        <authorList>
            <person name="Makela M.R."/>
            <person name="Granchi Z."/>
            <person name="Peng M."/>
            <person name="De Vries R.P."/>
            <person name="Grigoriev I."/>
            <person name="Riley R."/>
            <person name="Hilden K."/>
        </authorList>
    </citation>
    <scope>NUCLEOTIDE SEQUENCE [LARGE SCALE GENOMIC DNA]</scope>
    <source>
        <strain evidence="2 3">FBCC735</strain>
    </source>
</reference>
<feature type="non-terminal residue" evidence="2">
    <location>
        <position position="380"/>
    </location>
</feature>